<dbReference type="AlphaFoldDB" id="A0AAW9JQL1"/>
<dbReference type="InterPro" id="IPR006153">
    <property type="entry name" value="Cation/H_exchanger_TM"/>
</dbReference>
<keyword evidence="7" id="KW-0406">Ion transport</keyword>
<dbReference type="Gene3D" id="6.10.140.1330">
    <property type="match status" value="1"/>
</dbReference>
<dbReference type="GO" id="GO:0098719">
    <property type="term" value="P:sodium ion import across plasma membrane"/>
    <property type="evidence" value="ECO:0007669"/>
    <property type="project" value="TreeGrafter"/>
</dbReference>
<keyword evidence="4 11" id="KW-0812">Transmembrane</keyword>
<sequence>MYKKEVNTLLPILEGAIILFVMVVLSNIISHYIVSIPTALIQIGLGLIVALVFGTQIELETSWFMLLFVAPLLYNDGRHYPKRDLWNLRIPIFGNSILLVFLTTVIGGYIMYFVTDGKMPLPAALALAAILSPTDPVAVNGIAERVKLPTGVLRLVRGESLVNDASGLIAFKYAIAATVTGVFSLKTATIDFFYMAIVGVLLGIILQLVLLAIKEWLSAQGIKDVVLHTLIQILTPFIIYIIVEELFHASGVIAVVAAGVVANNKKTVTENRMAEVRIVTERTWDVIIYLLNGMMFLILGIELPFAMRTALENPLMSNYLLFGYVILLWLVILVSRILWTYSYMWFGFSFGKNKSGVKPDFKIALMSGLTGVRGAVTMAGILSVPYLLESGAAFPQRSVMLFVASGVIVATLIAATIALPILTDSKKRFETSGDELIDFPENSVLEDPKEEELKEAQARIRIMQIAIRTIEQESRPENRMASYDLIHEYNHMIRRLQMEYNSKESIAQFLKEEIAIRLVALDAEVARVKEMRDNGEVEREIAEQYLKALARRRNALTSDWSSKFKRLWILARRFYRRNLGLFFTLGTREAYQEEYRKRLALEKEAAKSAIRSVSAFMKKDRKKGSRTDKAVAYHLIVEYRNKIERIKRYGEDYAEEYDQQLQELRLKALNAERTDIQKMFENGDISRDLATQLRRFVNYTESSVMDIGEEE</sequence>
<protein>
    <submittedName>
        <fullName evidence="13">Cation:proton antiporter</fullName>
    </submittedName>
</protein>
<dbReference type="InterPro" id="IPR018422">
    <property type="entry name" value="Cation/H_exchanger_CPA1"/>
</dbReference>
<dbReference type="EMBL" id="JAVBVO010000002">
    <property type="protein sequence ID" value="MDZ5757773.1"/>
    <property type="molecule type" value="Genomic_DNA"/>
</dbReference>
<comment type="caution">
    <text evidence="13">The sequence shown here is derived from an EMBL/GenBank/DDBJ whole genome shotgun (WGS) entry which is preliminary data.</text>
</comment>
<feature type="transmembrane region" description="Helical" evidence="11">
    <location>
        <begin position="249"/>
        <end position="265"/>
    </location>
</feature>
<evidence type="ECO:0000259" key="12">
    <source>
        <dbReference type="Pfam" id="PF00999"/>
    </source>
</evidence>
<evidence type="ECO:0000256" key="4">
    <source>
        <dbReference type="ARBA" id="ARBA00022692"/>
    </source>
</evidence>
<dbReference type="GO" id="GO:0015386">
    <property type="term" value="F:potassium:proton antiporter activity"/>
    <property type="evidence" value="ECO:0007669"/>
    <property type="project" value="TreeGrafter"/>
</dbReference>
<feature type="transmembrane region" description="Helical" evidence="11">
    <location>
        <begin position="12"/>
        <end position="34"/>
    </location>
</feature>
<evidence type="ECO:0000256" key="3">
    <source>
        <dbReference type="ARBA" id="ARBA00022475"/>
    </source>
</evidence>
<evidence type="ECO:0000313" key="14">
    <source>
        <dbReference type="Proteomes" id="UP001290462"/>
    </source>
</evidence>
<organism evidence="13 14">
    <name type="scientific">Carnobacterium maltaromaticum</name>
    <name type="common">Carnobacterium piscicola</name>
    <dbReference type="NCBI Taxonomy" id="2751"/>
    <lineage>
        <taxon>Bacteria</taxon>
        <taxon>Bacillati</taxon>
        <taxon>Bacillota</taxon>
        <taxon>Bacilli</taxon>
        <taxon>Lactobacillales</taxon>
        <taxon>Carnobacteriaceae</taxon>
        <taxon>Carnobacterium</taxon>
    </lineage>
</organism>
<feature type="transmembrane region" description="Helical" evidence="11">
    <location>
        <begin position="286"/>
        <end position="307"/>
    </location>
</feature>
<gene>
    <name evidence="13" type="ORF">RAK27_03795</name>
</gene>
<proteinExistence type="predicted"/>
<feature type="coiled-coil region" evidence="10">
    <location>
        <begin position="453"/>
        <end position="513"/>
    </location>
</feature>
<evidence type="ECO:0000256" key="9">
    <source>
        <dbReference type="ARBA" id="ARBA00023201"/>
    </source>
</evidence>
<feature type="transmembrane region" description="Helical" evidence="11">
    <location>
        <begin position="363"/>
        <end position="388"/>
    </location>
</feature>
<evidence type="ECO:0000256" key="2">
    <source>
        <dbReference type="ARBA" id="ARBA00022448"/>
    </source>
</evidence>
<dbReference type="Proteomes" id="UP001290462">
    <property type="component" value="Unassembled WGS sequence"/>
</dbReference>
<accession>A0AAW9JQL1</accession>
<evidence type="ECO:0000256" key="5">
    <source>
        <dbReference type="ARBA" id="ARBA00022989"/>
    </source>
</evidence>
<feature type="transmembrane region" description="Helical" evidence="11">
    <location>
        <begin position="40"/>
        <end position="69"/>
    </location>
</feature>
<dbReference type="GO" id="GO:0051453">
    <property type="term" value="P:regulation of intracellular pH"/>
    <property type="evidence" value="ECO:0007669"/>
    <property type="project" value="TreeGrafter"/>
</dbReference>
<keyword evidence="6" id="KW-0915">Sodium</keyword>
<evidence type="ECO:0000256" key="1">
    <source>
        <dbReference type="ARBA" id="ARBA00004651"/>
    </source>
</evidence>
<reference evidence="13" key="1">
    <citation type="submission" date="2023-08" db="EMBL/GenBank/DDBJ databases">
        <title>Genomic characterization of piscicolin 126 produced by Carnobacterium maltaromaticum CM22 strain isolated from salmon (Salmo salar).</title>
        <authorList>
            <person name="Gonzalez-Gragera E."/>
            <person name="Garcia-Lopez J.D."/>
            <person name="Teso-Perez C."/>
            <person name="Gimenez-Hernandez I."/>
            <person name="Peralta-Sanchez J.M."/>
            <person name="Valdivia E."/>
            <person name="Montalban-Lopez M."/>
            <person name="Martin-Platero A.M."/>
            <person name="Banos A."/>
            <person name="Martinez-Bueno M."/>
        </authorList>
    </citation>
    <scope>NUCLEOTIDE SEQUENCE</scope>
    <source>
        <strain evidence="13">CM22</strain>
    </source>
</reference>
<evidence type="ECO:0000313" key="13">
    <source>
        <dbReference type="EMBL" id="MDZ5757773.1"/>
    </source>
</evidence>
<evidence type="ECO:0000256" key="7">
    <source>
        <dbReference type="ARBA" id="ARBA00023065"/>
    </source>
</evidence>
<keyword evidence="3" id="KW-1003">Cell membrane</keyword>
<dbReference type="PANTHER" id="PTHR10110:SF86">
    <property type="entry name" value="SODIUM_HYDROGEN EXCHANGER 7"/>
    <property type="match status" value="1"/>
</dbReference>
<keyword evidence="9" id="KW-0739">Sodium transport</keyword>
<keyword evidence="5 11" id="KW-1133">Transmembrane helix</keyword>
<keyword evidence="2" id="KW-0813">Transport</keyword>
<feature type="transmembrane region" description="Helical" evidence="11">
    <location>
        <begin position="192"/>
        <end position="213"/>
    </location>
</feature>
<comment type="subcellular location">
    <subcellularLocation>
        <location evidence="1">Cell membrane</location>
        <topology evidence="1">Multi-pass membrane protein</topology>
    </subcellularLocation>
</comment>
<evidence type="ECO:0000256" key="10">
    <source>
        <dbReference type="SAM" id="Coils"/>
    </source>
</evidence>
<dbReference type="PANTHER" id="PTHR10110">
    <property type="entry name" value="SODIUM/HYDROGEN EXCHANGER"/>
    <property type="match status" value="1"/>
</dbReference>
<feature type="transmembrane region" description="Helical" evidence="11">
    <location>
        <begin position="225"/>
        <end position="243"/>
    </location>
</feature>
<dbReference type="Pfam" id="PF00999">
    <property type="entry name" value="Na_H_Exchanger"/>
    <property type="match status" value="1"/>
</dbReference>
<evidence type="ECO:0000256" key="11">
    <source>
        <dbReference type="SAM" id="Phobius"/>
    </source>
</evidence>
<dbReference type="GO" id="GO:0015385">
    <property type="term" value="F:sodium:proton antiporter activity"/>
    <property type="evidence" value="ECO:0007669"/>
    <property type="project" value="InterPro"/>
</dbReference>
<feature type="transmembrane region" description="Helical" evidence="11">
    <location>
        <begin position="90"/>
        <end position="112"/>
    </location>
</feature>
<dbReference type="RefSeq" id="WP_322808526.1">
    <property type="nucleotide sequence ID" value="NZ_JAVBVO010000002.1"/>
</dbReference>
<keyword evidence="10" id="KW-0175">Coiled coil</keyword>
<feature type="domain" description="Cation/H+ exchanger transmembrane" evidence="12">
    <location>
        <begin position="24"/>
        <end position="422"/>
    </location>
</feature>
<name>A0AAW9JQL1_CARML</name>
<dbReference type="GO" id="GO:0005886">
    <property type="term" value="C:plasma membrane"/>
    <property type="evidence" value="ECO:0007669"/>
    <property type="project" value="UniProtKB-SubCell"/>
</dbReference>
<evidence type="ECO:0000256" key="8">
    <source>
        <dbReference type="ARBA" id="ARBA00023136"/>
    </source>
</evidence>
<evidence type="ECO:0000256" key="6">
    <source>
        <dbReference type="ARBA" id="ARBA00023053"/>
    </source>
</evidence>
<feature type="transmembrane region" description="Helical" evidence="11">
    <location>
        <begin position="400"/>
        <end position="422"/>
    </location>
</feature>
<keyword evidence="8 11" id="KW-0472">Membrane</keyword>
<feature type="transmembrane region" description="Helical" evidence="11">
    <location>
        <begin position="319"/>
        <end position="342"/>
    </location>
</feature>